<organism evidence="2">
    <name type="scientific">Arundo donax</name>
    <name type="common">Giant reed</name>
    <name type="synonym">Donax arundinaceus</name>
    <dbReference type="NCBI Taxonomy" id="35708"/>
    <lineage>
        <taxon>Eukaryota</taxon>
        <taxon>Viridiplantae</taxon>
        <taxon>Streptophyta</taxon>
        <taxon>Embryophyta</taxon>
        <taxon>Tracheophyta</taxon>
        <taxon>Spermatophyta</taxon>
        <taxon>Magnoliopsida</taxon>
        <taxon>Liliopsida</taxon>
        <taxon>Poales</taxon>
        <taxon>Poaceae</taxon>
        <taxon>PACMAD clade</taxon>
        <taxon>Arundinoideae</taxon>
        <taxon>Arundineae</taxon>
        <taxon>Arundo</taxon>
    </lineage>
</organism>
<evidence type="ECO:0000313" key="2">
    <source>
        <dbReference type="EMBL" id="JAE31911.1"/>
    </source>
</evidence>
<proteinExistence type="predicted"/>
<name>A0A0A9HAN7_ARUDO</name>
<protein>
    <submittedName>
        <fullName evidence="2">Uncharacterized protein</fullName>
    </submittedName>
</protein>
<keyword evidence="1" id="KW-0472">Membrane</keyword>
<dbReference type="AlphaFoldDB" id="A0A0A9HAN7"/>
<keyword evidence="1" id="KW-1133">Transmembrane helix</keyword>
<feature type="transmembrane region" description="Helical" evidence="1">
    <location>
        <begin position="12"/>
        <end position="33"/>
    </location>
</feature>
<reference evidence="2" key="2">
    <citation type="journal article" date="2015" name="Data Brief">
        <title>Shoot transcriptome of the giant reed, Arundo donax.</title>
        <authorList>
            <person name="Barrero R.A."/>
            <person name="Guerrero F.D."/>
            <person name="Moolhuijzen P."/>
            <person name="Goolsby J.A."/>
            <person name="Tidwell J."/>
            <person name="Bellgard S.E."/>
            <person name="Bellgard M.I."/>
        </authorList>
    </citation>
    <scope>NUCLEOTIDE SEQUENCE</scope>
    <source>
        <tissue evidence="2">Shoot tissue taken approximately 20 cm above the soil surface</tissue>
    </source>
</reference>
<evidence type="ECO:0000256" key="1">
    <source>
        <dbReference type="SAM" id="Phobius"/>
    </source>
</evidence>
<accession>A0A0A9HAN7</accession>
<dbReference type="EMBL" id="GBRH01165985">
    <property type="protein sequence ID" value="JAE31911.1"/>
    <property type="molecule type" value="Transcribed_RNA"/>
</dbReference>
<keyword evidence="1" id="KW-0812">Transmembrane</keyword>
<sequence>MESLIIFCICHFNCTLPFCAITGTMACFAGLLSMSPSAGSLKLRVYYMANMSGIMISASTSKLYEFSLQNVWTFVRIQNFISCGLKKHEGANCSTNFAM</sequence>
<reference evidence="2" key="1">
    <citation type="submission" date="2014-09" db="EMBL/GenBank/DDBJ databases">
        <authorList>
            <person name="Magalhaes I.L.F."/>
            <person name="Oliveira U."/>
            <person name="Santos F.R."/>
            <person name="Vidigal T.H.D.A."/>
            <person name="Brescovit A.D."/>
            <person name="Santos A.J."/>
        </authorList>
    </citation>
    <scope>NUCLEOTIDE SEQUENCE</scope>
    <source>
        <tissue evidence="2">Shoot tissue taken approximately 20 cm above the soil surface</tissue>
    </source>
</reference>